<dbReference type="GO" id="GO:0005975">
    <property type="term" value="P:carbohydrate metabolic process"/>
    <property type="evidence" value="ECO:0007669"/>
    <property type="project" value="InterPro"/>
</dbReference>
<dbReference type="AlphaFoldDB" id="A0A6A6Z9W7"/>
<accession>A0A6A6Z9W7</accession>
<keyword evidence="2" id="KW-0378">Hydrolase</keyword>
<evidence type="ECO:0000256" key="1">
    <source>
        <dbReference type="ARBA" id="ARBA00005336"/>
    </source>
</evidence>
<organism evidence="4">
    <name type="scientific">Mytilinidion resinicola</name>
    <dbReference type="NCBI Taxonomy" id="574789"/>
    <lineage>
        <taxon>Eukaryota</taxon>
        <taxon>Fungi</taxon>
        <taxon>Dikarya</taxon>
        <taxon>Ascomycota</taxon>
        <taxon>Pezizomycotina</taxon>
        <taxon>Dothideomycetes</taxon>
        <taxon>Pleosporomycetidae</taxon>
        <taxon>Mytilinidiales</taxon>
        <taxon>Mytilinidiaceae</taxon>
        <taxon>Mytilinidion</taxon>
    </lineage>
</organism>
<keyword evidence="3" id="KW-0325">Glycoprotein</keyword>
<dbReference type="EMBL" id="MU003692">
    <property type="protein sequence ID" value="KAF2817830.1"/>
    <property type="molecule type" value="Genomic_DNA"/>
</dbReference>
<reference evidence="6" key="2">
    <citation type="submission" date="2020-04" db="EMBL/GenBank/DDBJ databases">
        <authorList>
            <consortium name="NCBI Genome Project"/>
        </authorList>
    </citation>
    <scope>NUCLEOTIDE SEQUENCE</scope>
    <source>
        <strain evidence="6">CBS 304.34</strain>
    </source>
</reference>
<dbReference type="Gene3D" id="3.20.20.300">
    <property type="entry name" value="Glycoside hydrolase, family 3, N-terminal domain"/>
    <property type="match status" value="1"/>
</dbReference>
<keyword evidence="5" id="KW-1185">Reference proteome</keyword>
<protein>
    <recommendedName>
        <fullName evidence="7">Glycoside hydrolase</fullName>
    </recommendedName>
</protein>
<evidence type="ECO:0008006" key="7">
    <source>
        <dbReference type="Google" id="ProtNLM"/>
    </source>
</evidence>
<evidence type="ECO:0000256" key="3">
    <source>
        <dbReference type="ARBA" id="ARBA00023180"/>
    </source>
</evidence>
<name>A0A6A6Z9W7_9PEZI</name>
<reference evidence="6" key="3">
    <citation type="submission" date="2025-04" db="UniProtKB">
        <authorList>
            <consortium name="RefSeq"/>
        </authorList>
    </citation>
    <scope>IDENTIFICATION</scope>
    <source>
        <strain evidence="6">CBS 304.34</strain>
    </source>
</reference>
<dbReference type="GeneID" id="54465676"/>
<dbReference type="SUPFAM" id="SSF51445">
    <property type="entry name" value="(Trans)glycosidases"/>
    <property type="match status" value="1"/>
</dbReference>
<proteinExistence type="inferred from homology"/>
<evidence type="ECO:0000313" key="5">
    <source>
        <dbReference type="Proteomes" id="UP000504636"/>
    </source>
</evidence>
<dbReference type="GO" id="GO:0004553">
    <property type="term" value="F:hydrolase activity, hydrolyzing O-glycosyl compounds"/>
    <property type="evidence" value="ECO:0007669"/>
    <property type="project" value="InterPro"/>
</dbReference>
<evidence type="ECO:0000313" key="4">
    <source>
        <dbReference type="EMBL" id="KAF2817830.1"/>
    </source>
</evidence>
<evidence type="ECO:0000256" key="2">
    <source>
        <dbReference type="ARBA" id="ARBA00022801"/>
    </source>
</evidence>
<dbReference type="Proteomes" id="UP000504636">
    <property type="component" value="Unplaced"/>
</dbReference>
<sequence length="151" mass="16615">MPIRAKGGGSALPPLPTRLRNHASLRRTALSIAISSAKPDTLSVAQYESPVSSWEEDSKTKAPMLSLDPSLDLLALRRMEDGIEMFFADLYFASVGMEETITEMQAADVQACSKHYIGNEQETQRNPNVSVEDKTIEAIASNIHDQTMHQP</sequence>
<dbReference type="InterPro" id="IPR017853">
    <property type="entry name" value="GH"/>
</dbReference>
<reference evidence="4 6" key="1">
    <citation type="journal article" date="2020" name="Stud. Mycol.">
        <title>101 Dothideomycetes genomes: a test case for predicting lifestyles and emergence of pathogens.</title>
        <authorList>
            <person name="Haridas S."/>
            <person name="Albert R."/>
            <person name="Binder M."/>
            <person name="Bloem J."/>
            <person name="Labutti K."/>
            <person name="Salamov A."/>
            <person name="Andreopoulos B."/>
            <person name="Baker S."/>
            <person name="Barry K."/>
            <person name="Bills G."/>
            <person name="Bluhm B."/>
            <person name="Cannon C."/>
            <person name="Castanera R."/>
            <person name="Culley D."/>
            <person name="Daum C."/>
            <person name="Ezra D."/>
            <person name="Gonzalez J."/>
            <person name="Henrissat B."/>
            <person name="Kuo A."/>
            <person name="Liang C."/>
            <person name="Lipzen A."/>
            <person name="Lutzoni F."/>
            <person name="Magnuson J."/>
            <person name="Mondo S."/>
            <person name="Nolan M."/>
            <person name="Ohm R."/>
            <person name="Pangilinan J."/>
            <person name="Park H.-J."/>
            <person name="Ramirez L."/>
            <person name="Alfaro M."/>
            <person name="Sun H."/>
            <person name="Tritt A."/>
            <person name="Yoshinaga Y."/>
            <person name="Zwiers L.-H."/>
            <person name="Turgeon B."/>
            <person name="Goodwin S."/>
            <person name="Spatafora J."/>
            <person name="Crous P."/>
            <person name="Grigoriev I."/>
        </authorList>
    </citation>
    <scope>NUCLEOTIDE SEQUENCE</scope>
    <source>
        <strain evidence="4 6">CBS 304.34</strain>
    </source>
</reference>
<dbReference type="InterPro" id="IPR036962">
    <property type="entry name" value="Glyco_hydro_3_N_sf"/>
</dbReference>
<dbReference type="RefSeq" id="XP_033584794.1">
    <property type="nucleotide sequence ID" value="XM_033724783.1"/>
</dbReference>
<comment type="similarity">
    <text evidence="1">Belongs to the glycosyl hydrolase 3 family.</text>
</comment>
<evidence type="ECO:0000313" key="6">
    <source>
        <dbReference type="RefSeq" id="XP_033584794.1"/>
    </source>
</evidence>
<gene>
    <name evidence="4 6" type="ORF">BDZ99DRAFT_514045</name>
</gene>
<dbReference type="OrthoDB" id="416222at2759"/>